<dbReference type="Proteomes" id="UP000295418">
    <property type="component" value="Unassembled WGS sequence"/>
</dbReference>
<dbReference type="EMBL" id="SKFG01000081">
    <property type="protein sequence ID" value="TCZ67546.1"/>
    <property type="molecule type" value="Genomic_DNA"/>
</dbReference>
<evidence type="ECO:0000313" key="2">
    <source>
        <dbReference type="Proteomes" id="UP000295418"/>
    </source>
</evidence>
<organism evidence="1 2">
    <name type="scientific">Paenibacillus albiflavus</name>
    <dbReference type="NCBI Taxonomy" id="2545760"/>
    <lineage>
        <taxon>Bacteria</taxon>
        <taxon>Bacillati</taxon>
        <taxon>Bacillota</taxon>
        <taxon>Bacilli</taxon>
        <taxon>Bacillales</taxon>
        <taxon>Paenibacillaceae</taxon>
        <taxon>Paenibacillus</taxon>
    </lineage>
</organism>
<reference evidence="1 2" key="1">
    <citation type="submission" date="2019-03" db="EMBL/GenBank/DDBJ databases">
        <authorList>
            <person name="Kim M.K.M."/>
        </authorList>
    </citation>
    <scope>NUCLEOTIDE SEQUENCE [LARGE SCALE GENOMIC DNA]</scope>
    <source>
        <strain evidence="1 2">18JY21-1</strain>
    </source>
</reference>
<evidence type="ECO:0000313" key="1">
    <source>
        <dbReference type="EMBL" id="TCZ67546.1"/>
    </source>
</evidence>
<keyword evidence="2" id="KW-1185">Reference proteome</keyword>
<comment type="caution">
    <text evidence="1">The sequence shown here is derived from an EMBL/GenBank/DDBJ whole genome shotgun (WGS) entry which is preliminary data.</text>
</comment>
<accession>A0A4R4E0J1</accession>
<dbReference type="OrthoDB" id="2657532at2"/>
<sequence length="149" mass="16746">MSNNVRLSQNTAIMLERARRAGVTDEVLLNCVATDDVSALKVAEAEHYSYEDFVTYAAEHGEQLEQAIRDGYQITFNTFNGLQLFLEFTFNIKRGVDFTPSEGRLSGLKLSKPNVELLTSRLAKNWVLEVVDSNEETQTVNLSIRGLNN</sequence>
<proteinExistence type="predicted"/>
<name>A0A4R4E0J1_9BACL</name>
<dbReference type="RefSeq" id="WP_132420720.1">
    <property type="nucleotide sequence ID" value="NZ_SKFG01000081.1"/>
</dbReference>
<protein>
    <submittedName>
        <fullName evidence="1">Uncharacterized protein</fullName>
    </submittedName>
</protein>
<dbReference type="AlphaFoldDB" id="A0A4R4E0J1"/>
<gene>
    <name evidence="1" type="ORF">E0485_24745</name>
</gene>